<evidence type="ECO:0008006" key="8">
    <source>
        <dbReference type="Google" id="ProtNLM"/>
    </source>
</evidence>
<reference evidence="6 7" key="1">
    <citation type="journal article" date="2017" name="Nat. Commun.">
        <title>Genome assembly with in vitro proximity ligation data and whole-genome triplication in lettuce.</title>
        <authorList>
            <person name="Reyes-Chin-Wo S."/>
            <person name="Wang Z."/>
            <person name="Yang X."/>
            <person name="Kozik A."/>
            <person name="Arikit S."/>
            <person name="Song C."/>
            <person name="Xia L."/>
            <person name="Froenicke L."/>
            <person name="Lavelle D.O."/>
            <person name="Truco M.J."/>
            <person name="Xia R."/>
            <person name="Zhu S."/>
            <person name="Xu C."/>
            <person name="Xu H."/>
            <person name="Xu X."/>
            <person name="Cox K."/>
            <person name="Korf I."/>
            <person name="Meyers B.C."/>
            <person name="Michelmore R.W."/>
        </authorList>
    </citation>
    <scope>NUCLEOTIDE SEQUENCE [LARGE SCALE GENOMIC DNA]</scope>
    <source>
        <strain evidence="7">cv. Salinas</strain>
        <tissue evidence="6">Seedlings</tissue>
    </source>
</reference>
<protein>
    <recommendedName>
        <fullName evidence="8">Jasmonate O-methyltransferase</fullName>
    </recommendedName>
</protein>
<dbReference type="InterPro" id="IPR029063">
    <property type="entry name" value="SAM-dependent_MTases_sf"/>
</dbReference>
<dbReference type="OrthoDB" id="1523883at2759"/>
<dbReference type="InterPro" id="IPR005299">
    <property type="entry name" value="MeTrfase_7"/>
</dbReference>
<evidence type="ECO:0000256" key="4">
    <source>
        <dbReference type="ARBA" id="ARBA00022723"/>
    </source>
</evidence>
<dbReference type="SUPFAM" id="SSF53335">
    <property type="entry name" value="S-adenosyl-L-methionine-dependent methyltransferases"/>
    <property type="match status" value="1"/>
</dbReference>
<organism evidence="6 7">
    <name type="scientific">Lactuca sativa</name>
    <name type="common">Garden lettuce</name>
    <dbReference type="NCBI Taxonomy" id="4236"/>
    <lineage>
        <taxon>Eukaryota</taxon>
        <taxon>Viridiplantae</taxon>
        <taxon>Streptophyta</taxon>
        <taxon>Embryophyta</taxon>
        <taxon>Tracheophyta</taxon>
        <taxon>Spermatophyta</taxon>
        <taxon>Magnoliopsida</taxon>
        <taxon>eudicotyledons</taxon>
        <taxon>Gunneridae</taxon>
        <taxon>Pentapetalae</taxon>
        <taxon>asterids</taxon>
        <taxon>campanulids</taxon>
        <taxon>Asterales</taxon>
        <taxon>Asteraceae</taxon>
        <taxon>Cichorioideae</taxon>
        <taxon>Cichorieae</taxon>
        <taxon>Lactucinae</taxon>
        <taxon>Lactuca</taxon>
    </lineage>
</organism>
<dbReference type="Pfam" id="PF03492">
    <property type="entry name" value="Methyltransf_7"/>
    <property type="match status" value="1"/>
</dbReference>
<evidence type="ECO:0000256" key="5">
    <source>
        <dbReference type="ARBA" id="ARBA00022842"/>
    </source>
</evidence>
<keyword evidence="5" id="KW-0460">Magnesium</keyword>
<dbReference type="GO" id="GO:0046872">
    <property type="term" value="F:metal ion binding"/>
    <property type="evidence" value="ECO:0007669"/>
    <property type="project" value="UniProtKB-KW"/>
</dbReference>
<accession>A0A9R1XCT2</accession>
<dbReference type="Proteomes" id="UP000235145">
    <property type="component" value="Unassembled WGS sequence"/>
</dbReference>
<evidence type="ECO:0000256" key="1">
    <source>
        <dbReference type="ARBA" id="ARBA00007967"/>
    </source>
</evidence>
<dbReference type="PANTHER" id="PTHR31009">
    <property type="entry name" value="S-ADENOSYL-L-METHIONINE:CARBOXYL METHYLTRANSFERASE FAMILY PROTEIN"/>
    <property type="match status" value="1"/>
</dbReference>
<comment type="caution">
    <text evidence="6">The sequence shown here is derived from an EMBL/GenBank/DDBJ whole genome shotgun (WGS) entry which is preliminary data.</text>
</comment>
<dbReference type="Gene3D" id="3.40.50.150">
    <property type="entry name" value="Vaccinia Virus protein VP39"/>
    <property type="match status" value="1"/>
</dbReference>
<dbReference type="GO" id="GO:0032259">
    <property type="term" value="P:methylation"/>
    <property type="evidence" value="ECO:0000318"/>
    <property type="project" value="GO_Central"/>
</dbReference>
<name>A0A9R1XCT2_LACSA</name>
<keyword evidence="3" id="KW-0808">Transferase</keyword>
<evidence type="ECO:0000313" key="6">
    <source>
        <dbReference type="EMBL" id="KAJ0208041.1"/>
    </source>
</evidence>
<evidence type="ECO:0000256" key="2">
    <source>
        <dbReference type="ARBA" id="ARBA00022603"/>
    </source>
</evidence>
<dbReference type="AlphaFoldDB" id="A0A9R1XCT2"/>
<comment type="similarity">
    <text evidence="1">Belongs to the methyltransferase superfamily. Type-7 methyltransferase family.</text>
</comment>
<keyword evidence="4" id="KW-0479">Metal-binding</keyword>
<evidence type="ECO:0000313" key="7">
    <source>
        <dbReference type="Proteomes" id="UP000235145"/>
    </source>
</evidence>
<evidence type="ECO:0000256" key="3">
    <source>
        <dbReference type="ARBA" id="ARBA00022679"/>
    </source>
</evidence>
<keyword evidence="2" id="KW-0489">Methyltransferase</keyword>
<dbReference type="Gene3D" id="1.10.1200.270">
    <property type="entry name" value="Methyltransferase, alpha-helical capping domain"/>
    <property type="match status" value="1"/>
</dbReference>
<dbReference type="EMBL" id="NBSK02000005">
    <property type="protein sequence ID" value="KAJ0208041.1"/>
    <property type="molecule type" value="Genomic_DNA"/>
</dbReference>
<dbReference type="InterPro" id="IPR042086">
    <property type="entry name" value="MeTrfase_capping"/>
</dbReference>
<sequence>MEAKSILHMNNGNGESSYASNSTVAESAMRKALPILNNTIKEMANRDIIFIHCFKMADLGCSSSTNSLLVASYVINIIHGLCEEKNRRTPQFELYLNDLFENDFNTLFRMLPKFYSGLKKENGEHFGHCFVSATPGSFYGRLFPNKSLHLVRSTYGVHWLSQVPVGVENNTSNIYIAKSSPPNVLKAYQNQFDTDFSTFLQLRSEEVIKGGCMVLTILGRSINDPTSDDCCSFWELLAQSLVDMLKEGLIQESELNSFNVPYYSPCEDEVRNAVHNEGSFFLDNLSVFQINWDPHDTDYTNMKDFEEPSHIHGKTTAKIMRAVTEPLLTSHFGSSIINVLFEKYEKRVALHLANKKTRHFNIVISLSRK</sequence>
<proteinExistence type="inferred from homology"/>
<keyword evidence="7" id="KW-1185">Reference proteome</keyword>
<dbReference type="GO" id="GO:0008757">
    <property type="term" value="F:S-adenosylmethionine-dependent methyltransferase activity"/>
    <property type="evidence" value="ECO:0000318"/>
    <property type="project" value="GO_Central"/>
</dbReference>
<gene>
    <name evidence="6" type="ORF">LSAT_V11C500248440</name>
</gene>